<feature type="region of interest" description="Disordered" evidence="1">
    <location>
        <begin position="312"/>
        <end position="377"/>
    </location>
</feature>
<feature type="region of interest" description="Disordered" evidence="1">
    <location>
        <begin position="158"/>
        <end position="187"/>
    </location>
</feature>
<name>A0A6A6CQR6_ZASCE</name>
<gene>
    <name evidence="2" type="ORF">M409DRAFT_21288</name>
</gene>
<reference evidence="2" key="1">
    <citation type="journal article" date="2020" name="Stud. Mycol.">
        <title>101 Dothideomycetes genomes: a test case for predicting lifestyles and emergence of pathogens.</title>
        <authorList>
            <person name="Haridas S."/>
            <person name="Albert R."/>
            <person name="Binder M."/>
            <person name="Bloem J."/>
            <person name="Labutti K."/>
            <person name="Salamov A."/>
            <person name="Andreopoulos B."/>
            <person name="Baker S."/>
            <person name="Barry K."/>
            <person name="Bills G."/>
            <person name="Bluhm B."/>
            <person name="Cannon C."/>
            <person name="Castanera R."/>
            <person name="Culley D."/>
            <person name="Daum C."/>
            <person name="Ezra D."/>
            <person name="Gonzalez J."/>
            <person name="Henrissat B."/>
            <person name="Kuo A."/>
            <person name="Liang C."/>
            <person name="Lipzen A."/>
            <person name="Lutzoni F."/>
            <person name="Magnuson J."/>
            <person name="Mondo S."/>
            <person name="Nolan M."/>
            <person name="Ohm R."/>
            <person name="Pangilinan J."/>
            <person name="Park H.-J."/>
            <person name="Ramirez L."/>
            <person name="Alfaro M."/>
            <person name="Sun H."/>
            <person name="Tritt A."/>
            <person name="Yoshinaga Y."/>
            <person name="Zwiers L.-H."/>
            <person name="Turgeon B."/>
            <person name="Goodwin S."/>
            <person name="Spatafora J."/>
            <person name="Crous P."/>
            <person name="Grigoriev I."/>
        </authorList>
    </citation>
    <scope>NUCLEOTIDE SEQUENCE</scope>
    <source>
        <strain evidence="2">ATCC 36951</strain>
    </source>
</reference>
<feature type="region of interest" description="Disordered" evidence="1">
    <location>
        <begin position="247"/>
        <end position="280"/>
    </location>
</feature>
<proteinExistence type="predicted"/>
<feature type="compositionally biased region" description="Polar residues" evidence="1">
    <location>
        <begin position="312"/>
        <end position="321"/>
    </location>
</feature>
<dbReference type="Proteomes" id="UP000799537">
    <property type="component" value="Unassembled WGS sequence"/>
</dbReference>
<feature type="region of interest" description="Disordered" evidence="1">
    <location>
        <begin position="45"/>
        <end position="67"/>
    </location>
</feature>
<dbReference type="GeneID" id="54559061"/>
<dbReference type="AlphaFoldDB" id="A0A6A6CQR6"/>
<sequence>MGPGPGQDGPVCLTSFLETDSRLEVSLFDLLKDIQDYAAQVIRESETASWEAQPTRNPKEKEETSQGIPRKAMLFTTGLLEALAQSISALFRLSSIARDSGGMQNVELEYQPIQAVLVKRRMVMARAYLSSDPPKPAKQSLDAAVEEAVAEINHAAERLEAQSSAEDNSSLSKDEQNRDRRSLPVQDVEPFDTGDIVFLLDPDGEEIPYKVMECRFQNGKIHYRLETEDGEIWEDEQGHSWVEHAHISDGTASLPTRSKPATSTTEGRTESTKLDPVVPEPAYYIDSPPLLPKTITPPVSPSLWIDADSLRQQQSGHNSLESVLCSHPHPSASNRDPVVHRSRGDDTPGSPKEPPSAKPDDYPKAKAQEPQRPPLQGVLQRQAMNLGNRMRRFLPSGISRGPASINAARFQKLSSVYLRLQDEEGTESGWSERLLVRQIRGRRGMRMYQLKDMMDKPYEGGRFFEESRLRRAPANSESR</sequence>
<feature type="compositionally biased region" description="Polar residues" evidence="1">
    <location>
        <begin position="161"/>
        <end position="171"/>
    </location>
</feature>
<feature type="compositionally biased region" description="Polar residues" evidence="1">
    <location>
        <begin position="47"/>
        <end position="56"/>
    </location>
</feature>
<dbReference type="RefSeq" id="XP_033669427.1">
    <property type="nucleotide sequence ID" value="XM_033805789.1"/>
</dbReference>
<dbReference type="EMBL" id="ML993590">
    <property type="protein sequence ID" value="KAF2168538.1"/>
    <property type="molecule type" value="Genomic_DNA"/>
</dbReference>
<evidence type="ECO:0000313" key="3">
    <source>
        <dbReference type="Proteomes" id="UP000799537"/>
    </source>
</evidence>
<evidence type="ECO:0000256" key="1">
    <source>
        <dbReference type="SAM" id="MobiDB-lite"/>
    </source>
</evidence>
<evidence type="ECO:0000313" key="2">
    <source>
        <dbReference type="EMBL" id="KAF2168538.1"/>
    </source>
</evidence>
<feature type="compositionally biased region" description="Basic and acidic residues" evidence="1">
    <location>
        <begin position="172"/>
        <end position="182"/>
    </location>
</feature>
<organism evidence="2 3">
    <name type="scientific">Zasmidium cellare ATCC 36951</name>
    <dbReference type="NCBI Taxonomy" id="1080233"/>
    <lineage>
        <taxon>Eukaryota</taxon>
        <taxon>Fungi</taxon>
        <taxon>Dikarya</taxon>
        <taxon>Ascomycota</taxon>
        <taxon>Pezizomycotina</taxon>
        <taxon>Dothideomycetes</taxon>
        <taxon>Dothideomycetidae</taxon>
        <taxon>Mycosphaerellales</taxon>
        <taxon>Mycosphaerellaceae</taxon>
        <taxon>Zasmidium</taxon>
    </lineage>
</organism>
<keyword evidence="3" id="KW-1185">Reference proteome</keyword>
<feature type="compositionally biased region" description="Polar residues" evidence="1">
    <location>
        <begin position="250"/>
        <end position="266"/>
    </location>
</feature>
<feature type="compositionally biased region" description="Basic and acidic residues" evidence="1">
    <location>
        <begin position="337"/>
        <end position="346"/>
    </location>
</feature>
<protein>
    <submittedName>
        <fullName evidence="2">Uncharacterized protein</fullName>
    </submittedName>
</protein>
<feature type="compositionally biased region" description="Basic and acidic residues" evidence="1">
    <location>
        <begin position="358"/>
        <end position="369"/>
    </location>
</feature>
<accession>A0A6A6CQR6</accession>